<proteinExistence type="predicted"/>
<dbReference type="Pfam" id="PF22936">
    <property type="entry name" value="Pol_BBD"/>
    <property type="match status" value="1"/>
</dbReference>
<name>A5AQ95_VITVI</name>
<dbReference type="AlphaFoldDB" id="A5AQ95"/>
<protein>
    <recommendedName>
        <fullName evidence="2">Retrovirus-related Pol polyprotein from transposon TNT 1-94-like beta-barrel domain-containing protein</fullName>
    </recommendedName>
</protein>
<gene>
    <name evidence="3" type="ORF">VITISV_018947</name>
</gene>
<organism evidence="3">
    <name type="scientific">Vitis vinifera</name>
    <name type="common">Grape</name>
    <dbReference type="NCBI Taxonomy" id="29760"/>
    <lineage>
        <taxon>Eukaryota</taxon>
        <taxon>Viridiplantae</taxon>
        <taxon>Streptophyta</taxon>
        <taxon>Embryophyta</taxon>
        <taxon>Tracheophyta</taxon>
        <taxon>Spermatophyta</taxon>
        <taxon>Magnoliopsida</taxon>
        <taxon>eudicotyledons</taxon>
        <taxon>Gunneridae</taxon>
        <taxon>Pentapetalae</taxon>
        <taxon>rosids</taxon>
        <taxon>Vitales</taxon>
        <taxon>Vitaceae</taxon>
        <taxon>Viteae</taxon>
        <taxon>Vitis</taxon>
    </lineage>
</organism>
<evidence type="ECO:0000256" key="1">
    <source>
        <dbReference type="SAM" id="MobiDB-lite"/>
    </source>
</evidence>
<evidence type="ECO:0000259" key="2">
    <source>
        <dbReference type="Pfam" id="PF22936"/>
    </source>
</evidence>
<dbReference type="InterPro" id="IPR054722">
    <property type="entry name" value="PolX-like_BBD"/>
</dbReference>
<accession>A5AQ95</accession>
<feature type="domain" description="Retrovirus-related Pol polyprotein from transposon TNT 1-94-like beta-barrel" evidence="2">
    <location>
        <begin position="1"/>
        <end position="65"/>
    </location>
</feature>
<dbReference type="EMBL" id="AM432043">
    <property type="protein sequence ID" value="CAN60478.1"/>
    <property type="molecule type" value="Genomic_DNA"/>
</dbReference>
<feature type="region of interest" description="Disordered" evidence="1">
    <location>
        <begin position="134"/>
        <end position="154"/>
    </location>
</feature>
<reference evidence="3" key="1">
    <citation type="journal article" date="2007" name="PLoS ONE">
        <title>The first genome sequence of an elite grapevine cultivar (Pinot noir Vitis vinifera L.): coping with a highly heterozygous genome.</title>
        <authorList>
            <person name="Velasco R."/>
            <person name="Zharkikh A."/>
            <person name="Troggio M."/>
            <person name="Cartwright D.A."/>
            <person name="Cestaro A."/>
            <person name="Pruss D."/>
            <person name="Pindo M."/>
            <person name="FitzGerald L.M."/>
            <person name="Vezzulli S."/>
            <person name="Reid J."/>
            <person name="Malacarne G."/>
            <person name="Iliev D."/>
            <person name="Coppola G."/>
            <person name="Wardell B."/>
            <person name="Micheletti D."/>
            <person name="Macalma T."/>
            <person name="Facci M."/>
            <person name="Mitchell J.T."/>
            <person name="Perazzolli M."/>
            <person name="Eldredge G."/>
            <person name="Gatto P."/>
            <person name="Oyzerski R."/>
            <person name="Moretto M."/>
            <person name="Gutin N."/>
            <person name="Stefanini M."/>
            <person name="Chen Y."/>
            <person name="Segala C."/>
            <person name="Davenport C."/>
            <person name="Dematte L."/>
            <person name="Mraz A."/>
            <person name="Battilana J."/>
            <person name="Stormo K."/>
            <person name="Costa F."/>
            <person name="Tao Q."/>
            <person name="Si-Ammour A."/>
            <person name="Harkins T."/>
            <person name="Lackey A."/>
            <person name="Perbost C."/>
            <person name="Taillon B."/>
            <person name="Stella A."/>
            <person name="Solovyev V."/>
            <person name="Fawcett J.A."/>
            <person name="Sterck L."/>
            <person name="Vandepoele K."/>
            <person name="Grando S.M."/>
            <person name="Toppo S."/>
            <person name="Moser C."/>
            <person name="Lanchbury J."/>
            <person name="Bogden R."/>
            <person name="Skolnick M."/>
            <person name="Sgaramella V."/>
            <person name="Bhatnagar S.K."/>
            <person name="Fontana P."/>
            <person name="Gutin A."/>
            <person name="Van de Peer Y."/>
            <person name="Salamini F."/>
            <person name="Viola R."/>
        </authorList>
    </citation>
    <scope>NUCLEOTIDE SEQUENCE</scope>
</reference>
<sequence>MTHSSHQFNNYNPCPSQRKIAIANGSFTTIAGVADVQISPTLTFRNALYVPKLSTNLVFIQKLTQDLGRNGENSIKEDKDQDSYLIDPSAVSSPVFDPAFVPYFSKPESLPLKPTPKNRMTSKVYSRKKVTVPKLTQVQKSEPPSRNEEGNEGCTKCPLYPLSHVVSFKKLSPSHRVFFTSLNNIHILTTLSEALSNEN</sequence>
<evidence type="ECO:0000313" key="3">
    <source>
        <dbReference type="EMBL" id="CAN60478.1"/>
    </source>
</evidence>